<sequence length="77" mass="7930">MSTVHHASSGGNGVCVLELTAIIVPTGPGALLVPVDGLAASAILSSSPGDRRPDRQMPTLPILLRRGFDATITLVDR</sequence>
<dbReference type="Proteomes" id="UP000479710">
    <property type="component" value="Unassembled WGS sequence"/>
</dbReference>
<keyword evidence="2" id="KW-1185">Reference proteome</keyword>
<proteinExistence type="predicted"/>
<organism evidence="1 2">
    <name type="scientific">Oryza meyeriana var. granulata</name>
    <dbReference type="NCBI Taxonomy" id="110450"/>
    <lineage>
        <taxon>Eukaryota</taxon>
        <taxon>Viridiplantae</taxon>
        <taxon>Streptophyta</taxon>
        <taxon>Embryophyta</taxon>
        <taxon>Tracheophyta</taxon>
        <taxon>Spermatophyta</taxon>
        <taxon>Magnoliopsida</taxon>
        <taxon>Liliopsida</taxon>
        <taxon>Poales</taxon>
        <taxon>Poaceae</taxon>
        <taxon>BOP clade</taxon>
        <taxon>Oryzoideae</taxon>
        <taxon>Oryzeae</taxon>
        <taxon>Oryzinae</taxon>
        <taxon>Oryza</taxon>
        <taxon>Oryza meyeriana</taxon>
    </lineage>
</organism>
<evidence type="ECO:0000313" key="2">
    <source>
        <dbReference type="Proteomes" id="UP000479710"/>
    </source>
</evidence>
<accession>A0A6G1C0U8</accession>
<protein>
    <submittedName>
        <fullName evidence="1">Uncharacterized protein</fullName>
    </submittedName>
</protein>
<evidence type="ECO:0000313" key="1">
    <source>
        <dbReference type="EMBL" id="KAF0893879.1"/>
    </source>
</evidence>
<dbReference type="EMBL" id="SPHZ02000011">
    <property type="protein sequence ID" value="KAF0893879.1"/>
    <property type="molecule type" value="Genomic_DNA"/>
</dbReference>
<name>A0A6G1C0U8_9ORYZ</name>
<dbReference type="AlphaFoldDB" id="A0A6G1C0U8"/>
<gene>
    <name evidence="1" type="ORF">E2562_031414</name>
</gene>
<comment type="caution">
    <text evidence="1">The sequence shown here is derived from an EMBL/GenBank/DDBJ whole genome shotgun (WGS) entry which is preliminary data.</text>
</comment>
<reference evidence="1 2" key="1">
    <citation type="submission" date="2019-11" db="EMBL/GenBank/DDBJ databases">
        <title>Whole genome sequence of Oryza granulata.</title>
        <authorList>
            <person name="Li W."/>
        </authorList>
    </citation>
    <scope>NUCLEOTIDE SEQUENCE [LARGE SCALE GENOMIC DNA]</scope>
    <source>
        <strain evidence="2">cv. Menghai</strain>
        <tissue evidence="1">Leaf</tissue>
    </source>
</reference>